<accession>I1BXV6</accession>
<dbReference type="InParanoid" id="I1BXV6"/>
<proteinExistence type="predicted"/>
<dbReference type="Proteomes" id="UP000009138">
    <property type="component" value="Unassembled WGS sequence"/>
</dbReference>
<protein>
    <submittedName>
        <fullName evidence="1">Uncharacterized protein</fullName>
    </submittedName>
</protein>
<dbReference type="RefSeq" id="XP_067516432.1">
    <property type="nucleotide sequence ID" value="XM_067660331.1"/>
</dbReference>
<dbReference type="AlphaFoldDB" id="I1BXV6"/>
<dbReference type="GeneID" id="93612712"/>
<dbReference type="VEuPathDB" id="FungiDB:RO3G_05741"/>
<keyword evidence="2" id="KW-1185">Reference proteome</keyword>
<reference evidence="1 2" key="1">
    <citation type="journal article" date="2009" name="PLoS Genet.">
        <title>Genomic analysis of the basal lineage fungus Rhizopus oryzae reveals a whole-genome duplication.</title>
        <authorList>
            <person name="Ma L.-J."/>
            <person name="Ibrahim A.S."/>
            <person name="Skory C."/>
            <person name="Grabherr M.G."/>
            <person name="Burger G."/>
            <person name="Butler M."/>
            <person name="Elias M."/>
            <person name="Idnurm A."/>
            <person name="Lang B.F."/>
            <person name="Sone T."/>
            <person name="Abe A."/>
            <person name="Calvo S.E."/>
            <person name="Corrochano L.M."/>
            <person name="Engels R."/>
            <person name="Fu J."/>
            <person name="Hansberg W."/>
            <person name="Kim J.-M."/>
            <person name="Kodira C.D."/>
            <person name="Koehrsen M.J."/>
            <person name="Liu B."/>
            <person name="Miranda-Saavedra D."/>
            <person name="O'Leary S."/>
            <person name="Ortiz-Castellanos L."/>
            <person name="Poulter R."/>
            <person name="Rodriguez-Romero J."/>
            <person name="Ruiz-Herrera J."/>
            <person name="Shen Y.-Q."/>
            <person name="Zeng Q."/>
            <person name="Galagan J."/>
            <person name="Birren B.W."/>
            <person name="Cuomo C.A."/>
            <person name="Wickes B.L."/>
        </authorList>
    </citation>
    <scope>NUCLEOTIDE SEQUENCE [LARGE SCALE GENOMIC DNA]</scope>
    <source>
        <strain evidence="2">RA 99-880 / ATCC MYA-4621 / FGSC 9543 / NRRL 43880</strain>
    </source>
</reference>
<name>I1BXV6_RHIO9</name>
<evidence type="ECO:0000313" key="1">
    <source>
        <dbReference type="EMBL" id="EIE81036.1"/>
    </source>
</evidence>
<gene>
    <name evidence="1" type="ORF">RO3G_05741</name>
</gene>
<sequence>MSSIDPSQTLYITNIKGRANVEVLPLLQLLKEV</sequence>
<dbReference type="OrthoDB" id="277802at2759"/>
<organism evidence="1 2">
    <name type="scientific">Rhizopus delemar (strain RA 99-880 / ATCC MYA-4621 / FGSC 9543 / NRRL 43880)</name>
    <name type="common">Mucormycosis agent</name>
    <name type="synonym">Rhizopus arrhizus var. delemar</name>
    <dbReference type="NCBI Taxonomy" id="246409"/>
    <lineage>
        <taxon>Eukaryota</taxon>
        <taxon>Fungi</taxon>
        <taxon>Fungi incertae sedis</taxon>
        <taxon>Mucoromycota</taxon>
        <taxon>Mucoromycotina</taxon>
        <taxon>Mucoromycetes</taxon>
        <taxon>Mucorales</taxon>
        <taxon>Mucorineae</taxon>
        <taxon>Rhizopodaceae</taxon>
        <taxon>Rhizopus</taxon>
    </lineage>
</organism>
<dbReference type="EMBL" id="CH476735">
    <property type="protein sequence ID" value="EIE81036.1"/>
    <property type="molecule type" value="Genomic_DNA"/>
</dbReference>
<evidence type="ECO:0000313" key="2">
    <source>
        <dbReference type="Proteomes" id="UP000009138"/>
    </source>
</evidence>